<dbReference type="RefSeq" id="WP_194864885.1">
    <property type="nucleotide sequence ID" value="NZ_ARXX01000021.1"/>
</dbReference>
<dbReference type="EMBL" id="ARXX01000021">
    <property type="protein sequence ID" value="MBF5056377.1"/>
    <property type="molecule type" value="Genomic_DNA"/>
</dbReference>
<protein>
    <recommendedName>
        <fullName evidence="4 12">Ferric uptake regulation protein</fullName>
    </recommendedName>
</protein>
<dbReference type="PANTHER" id="PTHR33202">
    <property type="entry name" value="ZINC UPTAKE REGULATION PROTEIN"/>
    <property type="match status" value="1"/>
</dbReference>
<dbReference type="InterPro" id="IPR043135">
    <property type="entry name" value="Fur_C"/>
</dbReference>
<comment type="subcellular location">
    <subcellularLocation>
        <location evidence="1 12">Cytoplasm</location>
    </subcellularLocation>
</comment>
<comment type="subunit">
    <text evidence="3 12">Homodimer.</text>
</comment>
<keyword evidence="12" id="KW-0408">Iron</keyword>
<proteinExistence type="inferred from homology"/>
<evidence type="ECO:0000256" key="2">
    <source>
        <dbReference type="ARBA" id="ARBA00007957"/>
    </source>
</evidence>
<evidence type="ECO:0000256" key="10">
    <source>
        <dbReference type="ARBA" id="ARBA00023125"/>
    </source>
</evidence>
<comment type="caution">
    <text evidence="13">The sequence shown here is derived from an EMBL/GenBank/DDBJ whole genome shotgun (WGS) entry which is preliminary data.</text>
</comment>
<dbReference type="InterPro" id="IPR036388">
    <property type="entry name" value="WH-like_DNA-bd_sf"/>
</dbReference>
<dbReference type="InterPro" id="IPR002481">
    <property type="entry name" value="FUR"/>
</dbReference>
<name>A0ABS0ARZ9_9GAMM</name>
<keyword evidence="5 12" id="KW-0963">Cytoplasm</keyword>
<evidence type="ECO:0000313" key="14">
    <source>
        <dbReference type="Proteomes" id="UP000662703"/>
    </source>
</evidence>
<sequence>MNRERRALTRAGLKATAARERIFQLLESALPERHHLSADDIYARLRQSGERMGISSIYRVLTDLEDAGLVHRHHFDRHTMGRSLFELADGAEHDHMVCVETGRILEFQDPLIEARQRAIAERHGFEVVGRKLVIRVRRAGADRAP</sequence>
<dbReference type="CDD" id="cd07153">
    <property type="entry name" value="Fur_like"/>
    <property type="match status" value="1"/>
</dbReference>
<dbReference type="PANTHER" id="PTHR33202:SF2">
    <property type="entry name" value="FERRIC UPTAKE REGULATION PROTEIN"/>
    <property type="match status" value="1"/>
</dbReference>
<keyword evidence="8 12" id="KW-0862">Zinc</keyword>
<reference evidence="13 14" key="1">
    <citation type="submission" date="2012-09" db="EMBL/GenBank/DDBJ databases">
        <title>Genome Sequence of alkane-degrading Bacterium Alcanivorax sp. 521-1.</title>
        <authorList>
            <person name="Lai Q."/>
            <person name="Shao Z."/>
        </authorList>
    </citation>
    <scope>NUCLEOTIDE SEQUENCE [LARGE SCALE GENOMIC DNA]</scope>
    <source>
        <strain evidence="13 14">521-1</strain>
    </source>
</reference>
<evidence type="ECO:0000313" key="13">
    <source>
        <dbReference type="EMBL" id="MBF5056377.1"/>
    </source>
</evidence>
<dbReference type="Gene3D" id="3.30.1490.190">
    <property type="match status" value="1"/>
</dbReference>
<evidence type="ECO:0000256" key="8">
    <source>
        <dbReference type="ARBA" id="ARBA00022833"/>
    </source>
</evidence>
<keyword evidence="14" id="KW-1185">Reference proteome</keyword>
<evidence type="ECO:0000256" key="6">
    <source>
        <dbReference type="ARBA" id="ARBA00022491"/>
    </source>
</evidence>
<evidence type="ECO:0000256" key="4">
    <source>
        <dbReference type="ARBA" id="ARBA00020910"/>
    </source>
</evidence>
<evidence type="ECO:0000256" key="12">
    <source>
        <dbReference type="RuleBase" id="RU364037"/>
    </source>
</evidence>
<evidence type="ECO:0000256" key="11">
    <source>
        <dbReference type="ARBA" id="ARBA00023163"/>
    </source>
</evidence>
<dbReference type="Gene3D" id="1.10.10.10">
    <property type="entry name" value="Winged helix-like DNA-binding domain superfamily/Winged helix DNA-binding domain"/>
    <property type="match status" value="1"/>
</dbReference>
<dbReference type="SUPFAM" id="SSF46785">
    <property type="entry name" value="Winged helix' DNA-binding domain"/>
    <property type="match status" value="1"/>
</dbReference>
<organism evidence="13 14">
    <name type="scientific">Alloalcanivorax profundimaris</name>
    <dbReference type="NCBI Taxonomy" id="2735259"/>
    <lineage>
        <taxon>Bacteria</taxon>
        <taxon>Pseudomonadati</taxon>
        <taxon>Pseudomonadota</taxon>
        <taxon>Gammaproteobacteria</taxon>
        <taxon>Oceanospirillales</taxon>
        <taxon>Alcanivoracaceae</taxon>
        <taxon>Alloalcanivorax</taxon>
    </lineage>
</organism>
<keyword evidence="10 12" id="KW-0238">DNA-binding</keyword>
<accession>A0ABS0ARZ9</accession>
<gene>
    <name evidence="12" type="primary">fur</name>
    <name evidence="13" type="ORF">Y5W_01671</name>
</gene>
<keyword evidence="7 12" id="KW-0479">Metal-binding</keyword>
<keyword evidence="9 12" id="KW-0805">Transcription regulation</keyword>
<dbReference type="Pfam" id="PF01475">
    <property type="entry name" value="FUR"/>
    <property type="match status" value="1"/>
</dbReference>
<evidence type="ECO:0000256" key="5">
    <source>
        <dbReference type="ARBA" id="ARBA00022490"/>
    </source>
</evidence>
<keyword evidence="11 12" id="KW-0804">Transcription</keyword>
<comment type="similarity">
    <text evidence="2 12">Belongs to the Fur family.</text>
</comment>
<dbReference type="Proteomes" id="UP000662703">
    <property type="component" value="Unassembled WGS sequence"/>
</dbReference>
<evidence type="ECO:0000256" key="1">
    <source>
        <dbReference type="ARBA" id="ARBA00004496"/>
    </source>
</evidence>
<evidence type="ECO:0000256" key="7">
    <source>
        <dbReference type="ARBA" id="ARBA00022723"/>
    </source>
</evidence>
<evidence type="ECO:0000256" key="3">
    <source>
        <dbReference type="ARBA" id="ARBA00011738"/>
    </source>
</evidence>
<evidence type="ECO:0000256" key="9">
    <source>
        <dbReference type="ARBA" id="ARBA00023015"/>
    </source>
</evidence>
<dbReference type="InterPro" id="IPR036390">
    <property type="entry name" value="WH_DNA-bd_sf"/>
</dbReference>
<keyword evidence="6 12" id="KW-0678">Repressor</keyword>